<dbReference type="SUPFAM" id="SSF50129">
    <property type="entry name" value="GroES-like"/>
    <property type="match status" value="1"/>
</dbReference>
<evidence type="ECO:0000313" key="3">
    <source>
        <dbReference type="EMBL" id="SPZ12758.1"/>
    </source>
</evidence>
<dbReference type="GO" id="GO:0004022">
    <property type="term" value="F:alcohol dehydrogenase (NAD+) activity"/>
    <property type="evidence" value="ECO:0007669"/>
    <property type="project" value="UniProtKB-EC"/>
</dbReference>
<dbReference type="InterPro" id="IPR013154">
    <property type="entry name" value="ADH-like_N"/>
</dbReference>
<dbReference type="InterPro" id="IPR013149">
    <property type="entry name" value="ADH-like_C"/>
</dbReference>
<keyword evidence="5" id="KW-1185">Reference proteome</keyword>
<sequence>MRFYCLPKAESYADLTLRERDTPKPGRGQVLVKMKAASLNYRDLMVATGRYARGGLPKDLVPLSDGAGEVVEIGDDVDRVKVGDRVAGIFMQAWIGGHLDPTHGASALGGAIDGVLSEYVLFDQNGVVTLPEHLSYEAGATLPCAGVTAWHALFGSVQPLVAGQTVLLLGTGGVSIFGLQFARAAGARTIITSSSDEKLQKTKALGAHETVNYKQHPEWQEQVLGLTEGIGVDHVVEVGGAGTLPRSLRSTRPGGATHLIGVLTGGEINPAALIQRSVVLEGIYVGSREMFDAMNRAIALHRIEPVIDKAFSFDEAEAAYRYMDGQSHVGKVVIRFEG</sequence>
<dbReference type="InterPro" id="IPR036291">
    <property type="entry name" value="NAD(P)-bd_dom_sf"/>
</dbReference>
<reference evidence="2 5" key="2">
    <citation type="submission" date="2020-10" db="EMBL/GenBank/DDBJ databases">
        <title>Genome sequences of Pseudomonas isolates.</title>
        <authorList>
            <person name="Wessels L."/>
            <person name="Reich F."/>
            <person name="Hammerl J."/>
        </authorList>
    </citation>
    <scope>NUCLEOTIDE SEQUENCE [LARGE SCALE GENOMIC DNA]</scope>
    <source>
        <strain evidence="2 5">20-MO00624-0</strain>
    </source>
</reference>
<dbReference type="AlphaFoldDB" id="A0A2X2CXJ3"/>
<dbReference type="SMART" id="SM00829">
    <property type="entry name" value="PKS_ER"/>
    <property type="match status" value="1"/>
</dbReference>
<accession>A0A2X2CXJ3</accession>
<gene>
    <name evidence="3" type="primary">adhT_2</name>
    <name evidence="2" type="ORF">IRZ65_12935</name>
    <name evidence="3" type="ORF">NCTC11842_04654</name>
</gene>
<dbReference type="Proteomes" id="UP000250443">
    <property type="component" value="Unassembled WGS sequence"/>
</dbReference>
<dbReference type="Proteomes" id="UP000626180">
    <property type="component" value="Unassembled WGS sequence"/>
</dbReference>
<dbReference type="RefSeq" id="WP_010796391.1">
    <property type="nucleotide sequence ID" value="NZ_FQYS01000008.1"/>
</dbReference>
<dbReference type="InterPro" id="IPR020843">
    <property type="entry name" value="ER"/>
</dbReference>
<proteinExistence type="predicted"/>
<feature type="domain" description="Enoyl reductase (ER)" evidence="1">
    <location>
        <begin position="10"/>
        <end position="334"/>
    </location>
</feature>
<evidence type="ECO:0000313" key="4">
    <source>
        <dbReference type="Proteomes" id="UP000250443"/>
    </source>
</evidence>
<dbReference type="Pfam" id="PF00107">
    <property type="entry name" value="ADH_zinc_N"/>
    <property type="match status" value="1"/>
</dbReference>
<dbReference type="SUPFAM" id="SSF51735">
    <property type="entry name" value="NAD(P)-binding Rossmann-fold domains"/>
    <property type="match status" value="1"/>
</dbReference>
<keyword evidence="3" id="KW-0560">Oxidoreductase</keyword>
<dbReference type="PANTHER" id="PTHR45033">
    <property type="match status" value="1"/>
</dbReference>
<dbReference type="InterPro" id="IPR011032">
    <property type="entry name" value="GroES-like_sf"/>
</dbReference>
<evidence type="ECO:0000313" key="2">
    <source>
        <dbReference type="EMBL" id="MBF8641584.1"/>
    </source>
</evidence>
<evidence type="ECO:0000259" key="1">
    <source>
        <dbReference type="SMART" id="SM00829"/>
    </source>
</evidence>
<dbReference type="EMBL" id="UAUF01000014">
    <property type="protein sequence ID" value="SPZ12758.1"/>
    <property type="molecule type" value="Genomic_DNA"/>
</dbReference>
<dbReference type="InterPro" id="IPR052711">
    <property type="entry name" value="Zinc_ADH-like"/>
</dbReference>
<evidence type="ECO:0000313" key="5">
    <source>
        <dbReference type="Proteomes" id="UP000626180"/>
    </source>
</evidence>
<dbReference type="EMBL" id="JADMCD010000006">
    <property type="protein sequence ID" value="MBF8641584.1"/>
    <property type="molecule type" value="Genomic_DNA"/>
</dbReference>
<dbReference type="Gene3D" id="3.40.50.720">
    <property type="entry name" value="NAD(P)-binding Rossmann-like Domain"/>
    <property type="match status" value="1"/>
</dbReference>
<dbReference type="PANTHER" id="PTHR45033:SF2">
    <property type="entry name" value="ZINC-TYPE ALCOHOL DEHYDROGENASE-LIKE PROTEIN C1773.06C"/>
    <property type="match status" value="1"/>
</dbReference>
<dbReference type="Gene3D" id="3.90.180.10">
    <property type="entry name" value="Medium-chain alcohol dehydrogenases, catalytic domain"/>
    <property type="match status" value="1"/>
</dbReference>
<name>A0A2X2CXJ3_PSELU</name>
<reference evidence="3 4" key="1">
    <citation type="submission" date="2018-06" db="EMBL/GenBank/DDBJ databases">
        <authorList>
            <consortium name="Pathogen Informatics"/>
            <person name="Doyle S."/>
        </authorList>
    </citation>
    <scope>NUCLEOTIDE SEQUENCE [LARGE SCALE GENOMIC DNA]</scope>
    <source>
        <strain evidence="3 4">NCTC11842</strain>
    </source>
</reference>
<dbReference type="EC" id="1.1.1.1" evidence="3"/>
<dbReference type="Pfam" id="PF08240">
    <property type="entry name" value="ADH_N"/>
    <property type="match status" value="1"/>
</dbReference>
<protein>
    <submittedName>
        <fullName evidence="2">NAD(P)-dependent alcohol dehydrogenase</fullName>
    </submittedName>
    <submittedName>
        <fullName evidence="3">Oxidoreductase, zinc-binding dehydrogenase family</fullName>
        <ecNumber evidence="3">1.1.1.1</ecNumber>
    </submittedName>
</protein>
<organism evidence="3 4">
    <name type="scientific">Pseudomonas luteola</name>
    <dbReference type="NCBI Taxonomy" id="47886"/>
    <lineage>
        <taxon>Bacteria</taxon>
        <taxon>Pseudomonadati</taxon>
        <taxon>Pseudomonadota</taxon>
        <taxon>Gammaproteobacteria</taxon>
        <taxon>Pseudomonadales</taxon>
        <taxon>Pseudomonadaceae</taxon>
        <taxon>Pseudomonas</taxon>
    </lineage>
</organism>
<dbReference type="CDD" id="cd08276">
    <property type="entry name" value="MDR7"/>
    <property type="match status" value="1"/>
</dbReference>